<dbReference type="EMBL" id="BANJ01000046">
    <property type="protein sequence ID" value="GAO00407.1"/>
    <property type="molecule type" value="Genomic_DNA"/>
</dbReference>
<keyword evidence="1" id="KW-0547">Nucleotide-binding</keyword>
<evidence type="ECO:0000313" key="2">
    <source>
        <dbReference type="Proteomes" id="UP000032683"/>
    </source>
</evidence>
<keyword evidence="1" id="KW-0067">ATP-binding</keyword>
<name>A0A0D6QC71_KOMXY</name>
<reference evidence="1 2" key="1">
    <citation type="submission" date="2012-11" db="EMBL/GenBank/DDBJ databases">
        <title>Whole genome sequence of Gluconacetobacter xylinus NBRC 13693.</title>
        <authorList>
            <person name="Azuma Y."/>
            <person name="Higashiura N."/>
            <person name="Hirakawa H."/>
            <person name="Matsushita K."/>
        </authorList>
    </citation>
    <scope>NUCLEOTIDE SEQUENCE [LARGE SCALE GENOMIC DNA]</scope>
    <source>
        <strain evidence="1 2">NBRC 13693</strain>
    </source>
</reference>
<evidence type="ECO:0000313" key="1">
    <source>
        <dbReference type="EMBL" id="GAO00407.1"/>
    </source>
</evidence>
<dbReference type="Gene3D" id="3.40.50.300">
    <property type="entry name" value="P-loop containing nucleotide triphosphate hydrolases"/>
    <property type="match status" value="1"/>
</dbReference>
<dbReference type="GO" id="GO:0004386">
    <property type="term" value="F:helicase activity"/>
    <property type="evidence" value="ECO:0007669"/>
    <property type="project" value="UniProtKB-KW"/>
</dbReference>
<sequence length="70" mass="7226">MTGDFPVPPALPPVLDSLTPEQRCAAMALGYVLVLARAGTGKAKTLTVGVATCAGHHSFSCDPLNLYVTL</sequence>
<dbReference type="AlphaFoldDB" id="A0A0D6QC71"/>
<organism evidence="1 2">
    <name type="scientific">Komagataeibacter xylinus NBRC 13693</name>
    <dbReference type="NCBI Taxonomy" id="1234668"/>
    <lineage>
        <taxon>Bacteria</taxon>
        <taxon>Pseudomonadati</taxon>
        <taxon>Pseudomonadota</taxon>
        <taxon>Alphaproteobacteria</taxon>
        <taxon>Acetobacterales</taxon>
        <taxon>Acetobacteraceae</taxon>
        <taxon>Komagataeibacter</taxon>
    </lineage>
</organism>
<gene>
    <name evidence="1" type="ORF">Gxy13693_046_033</name>
</gene>
<accession>A0A0D6QC71</accession>
<proteinExistence type="predicted"/>
<keyword evidence="1" id="KW-0347">Helicase</keyword>
<comment type="caution">
    <text evidence="1">The sequence shown here is derived from an EMBL/GenBank/DDBJ whole genome shotgun (WGS) entry which is preliminary data.</text>
</comment>
<dbReference type="InterPro" id="IPR027417">
    <property type="entry name" value="P-loop_NTPase"/>
</dbReference>
<keyword evidence="1" id="KW-0378">Hydrolase</keyword>
<protein>
    <submittedName>
        <fullName evidence="1">DNA helicase II</fullName>
    </submittedName>
</protein>
<dbReference type="Proteomes" id="UP000032683">
    <property type="component" value="Unassembled WGS sequence"/>
</dbReference>